<dbReference type="AlphaFoldDB" id="A0A940PF79"/>
<evidence type="ECO:0000313" key="2">
    <source>
        <dbReference type="Proteomes" id="UP000674938"/>
    </source>
</evidence>
<comment type="caution">
    <text evidence="1">The sequence shown here is derived from an EMBL/GenBank/DDBJ whole genome shotgun (WGS) entry which is preliminary data.</text>
</comment>
<proteinExistence type="predicted"/>
<evidence type="ECO:0000313" key="1">
    <source>
        <dbReference type="EMBL" id="MBP1043779.1"/>
    </source>
</evidence>
<name>A0A940PF79_9ENTE</name>
<dbReference type="RefSeq" id="WP_209531608.1">
    <property type="nucleotide sequence ID" value="NZ_JAEEGA010000019.1"/>
</dbReference>
<reference evidence="1" key="1">
    <citation type="submission" date="2020-12" db="EMBL/GenBank/DDBJ databases">
        <title>Vagococcus allomyrinae sp. nov. and Enterococcus lavae sp. nov., isolated from the larvae of Allomyrina dichotoma.</title>
        <authorList>
            <person name="Lee S.D."/>
        </authorList>
    </citation>
    <scope>NUCLEOTIDE SEQUENCE</scope>
    <source>
        <strain evidence="1">BWB3-3</strain>
    </source>
</reference>
<sequence>MNKNIFLVSLNIQSDSVEKLAKFKALAKEHQWIGKNLFDTTIILKCSIEVDDLLDLLQAHIFDSGDYLFITEVTRNYIGYLPEEKWQRINHDIFG</sequence>
<gene>
    <name evidence="1" type="ORF">I6N95_22375</name>
</gene>
<keyword evidence="2" id="KW-1185">Reference proteome</keyword>
<dbReference type="EMBL" id="JAEEGA010000019">
    <property type="protein sequence ID" value="MBP1043779.1"/>
    <property type="molecule type" value="Genomic_DNA"/>
</dbReference>
<organism evidence="1 2">
    <name type="scientific">Vagococcus allomyrinae</name>
    <dbReference type="NCBI Taxonomy" id="2794353"/>
    <lineage>
        <taxon>Bacteria</taxon>
        <taxon>Bacillati</taxon>
        <taxon>Bacillota</taxon>
        <taxon>Bacilli</taxon>
        <taxon>Lactobacillales</taxon>
        <taxon>Enterococcaceae</taxon>
        <taxon>Vagococcus</taxon>
    </lineage>
</organism>
<accession>A0A940PF79</accession>
<protein>
    <submittedName>
        <fullName evidence="1">Uncharacterized protein</fullName>
    </submittedName>
</protein>
<dbReference type="Proteomes" id="UP000674938">
    <property type="component" value="Unassembled WGS sequence"/>
</dbReference>